<comment type="similarity">
    <text evidence="1">Belongs to the LysR transcriptional regulatory family.</text>
</comment>
<gene>
    <name evidence="6" type="ORF">GCM10009720_27400</name>
</gene>
<dbReference type="PROSITE" id="PS50931">
    <property type="entry name" value="HTH_LYSR"/>
    <property type="match status" value="1"/>
</dbReference>
<keyword evidence="3" id="KW-0238">DNA-binding</keyword>
<dbReference type="PRINTS" id="PR00039">
    <property type="entry name" value="HTHLYSR"/>
</dbReference>
<accession>A0ABN2V2P7</accession>
<dbReference type="Proteomes" id="UP001501461">
    <property type="component" value="Unassembled WGS sequence"/>
</dbReference>
<feature type="domain" description="HTH lysR-type" evidence="5">
    <location>
        <begin position="1"/>
        <end position="58"/>
    </location>
</feature>
<dbReference type="Gene3D" id="1.10.10.10">
    <property type="entry name" value="Winged helix-like DNA-binding domain superfamily/Winged helix DNA-binding domain"/>
    <property type="match status" value="1"/>
</dbReference>
<dbReference type="CDD" id="cd08414">
    <property type="entry name" value="PBP2_LTTR_aromatics_like"/>
    <property type="match status" value="1"/>
</dbReference>
<proteinExistence type="inferred from homology"/>
<evidence type="ECO:0000256" key="1">
    <source>
        <dbReference type="ARBA" id="ARBA00009437"/>
    </source>
</evidence>
<reference evidence="6 7" key="1">
    <citation type="journal article" date="2019" name="Int. J. Syst. Evol. Microbiol.">
        <title>The Global Catalogue of Microorganisms (GCM) 10K type strain sequencing project: providing services to taxonomists for standard genome sequencing and annotation.</title>
        <authorList>
            <consortium name="The Broad Institute Genomics Platform"/>
            <consortium name="The Broad Institute Genome Sequencing Center for Infectious Disease"/>
            <person name="Wu L."/>
            <person name="Ma J."/>
        </authorList>
    </citation>
    <scope>NUCLEOTIDE SEQUENCE [LARGE SCALE GENOMIC DNA]</scope>
    <source>
        <strain evidence="6 7">JCM 13595</strain>
    </source>
</reference>
<protein>
    <submittedName>
        <fullName evidence="6">LysR family transcriptional regulator</fullName>
    </submittedName>
</protein>
<dbReference type="InterPro" id="IPR036388">
    <property type="entry name" value="WH-like_DNA-bd_sf"/>
</dbReference>
<evidence type="ECO:0000313" key="6">
    <source>
        <dbReference type="EMBL" id="GAA2045015.1"/>
    </source>
</evidence>
<dbReference type="Pfam" id="PF03466">
    <property type="entry name" value="LysR_substrate"/>
    <property type="match status" value="1"/>
</dbReference>
<dbReference type="InterPro" id="IPR036390">
    <property type="entry name" value="WH_DNA-bd_sf"/>
</dbReference>
<name>A0ABN2V2P7_9MICC</name>
<dbReference type="SUPFAM" id="SSF53850">
    <property type="entry name" value="Periplasmic binding protein-like II"/>
    <property type="match status" value="1"/>
</dbReference>
<evidence type="ECO:0000256" key="2">
    <source>
        <dbReference type="ARBA" id="ARBA00023015"/>
    </source>
</evidence>
<evidence type="ECO:0000256" key="3">
    <source>
        <dbReference type="ARBA" id="ARBA00023125"/>
    </source>
</evidence>
<evidence type="ECO:0000256" key="4">
    <source>
        <dbReference type="ARBA" id="ARBA00023163"/>
    </source>
</evidence>
<dbReference type="Pfam" id="PF00126">
    <property type="entry name" value="HTH_1"/>
    <property type="match status" value="1"/>
</dbReference>
<keyword evidence="2" id="KW-0805">Transcription regulation</keyword>
<dbReference type="PANTHER" id="PTHR30346">
    <property type="entry name" value="TRANSCRIPTIONAL DUAL REGULATOR HCAR-RELATED"/>
    <property type="match status" value="1"/>
</dbReference>
<dbReference type="PANTHER" id="PTHR30346:SF28">
    <property type="entry name" value="HTH-TYPE TRANSCRIPTIONAL REGULATOR CYNR"/>
    <property type="match status" value="1"/>
</dbReference>
<evidence type="ECO:0000259" key="5">
    <source>
        <dbReference type="PROSITE" id="PS50931"/>
    </source>
</evidence>
<dbReference type="Gene3D" id="3.40.190.10">
    <property type="entry name" value="Periplasmic binding protein-like II"/>
    <property type="match status" value="2"/>
</dbReference>
<sequence length="292" mass="32000">MEIRSLKYFVAVATQESFRKAAANLHISQSALSQQIAKLEKRAGGQLLLRNAKQTTVTDLGKMLLPQAKKIIAEANYTHQIIQQAAVGQAGSLRLSFVYSAAFSVLPSVVASIQEILPDVELDFVEAITDTQIKKIHEGEFDLAIVRENFPSSDLLHIPLLMEPLMLVIHKDNPLADKSSVYMSDLAQESIMISPRESAMGLYDQVSSLCHRGGFQLRPSLTAVQFPTLVGLVAAQRGVTILPSSMSVLQVPKVEYIPIEDEGTISTLSLIVRRDRINRPGLQGIIAKLSNT</sequence>
<comment type="caution">
    <text evidence="6">The sequence shown here is derived from an EMBL/GenBank/DDBJ whole genome shotgun (WGS) entry which is preliminary data.</text>
</comment>
<dbReference type="RefSeq" id="WP_343959726.1">
    <property type="nucleotide sequence ID" value="NZ_BAAAMN010000058.1"/>
</dbReference>
<dbReference type="EMBL" id="BAAAMN010000058">
    <property type="protein sequence ID" value="GAA2045015.1"/>
    <property type="molecule type" value="Genomic_DNA"/>
</dbReference>
<dbReference type="InterPro" id="IPR005119">
    <property type="entry name" value="LysR_subst-bd"/>
</dbReference>
<organism evidence="6 7">
    <name type="scientific">Yaniella flava</name>
    <dbReference type="NCBI Taxonomy" id="287930"/>
    <lineage>
        <taxon>Bacteria</taxon>
        <taxon>Bacillati</taxon>
        <taxon>Actinomycetota</taxon>
        <taxon>Actinomycetes</taxon>
        <taxon>Micrococcales</taxon>
        <taxon>Micrococcaceae</taxon>
        <taxon>Yaniella</taxon>
    </lineage>
</organism>
<evidence type="ECO:0000313" key="7">
    <source>
        <dbReference type="Proteomes" id="UP001501461"/>
    </source>
</evidence>
<keyword evidence="4" id="KW-0804">Transcription</keyword>
<keyword evidence="7" id="KW-1185">Reference proteome</keyword>
<dbReference type="SUPFAM" id="SSF46785">
    <property type="entry name" value="Winged helix' DNA-binding domain"/>
    <property type="match status" value="1"/>
</dbReference>
<dbReference type="InterPro" id="IPR000847">
    <property type="entry name" value="LysR_HTH_N"/>
</dbReference>